<keyword evidence="2" id="KW-0012">Acyltransferase</keyword>
<dbReference type="InterPro" id="IPR006464">
    <property type="entry name" value="AcTrfase_RimI/Ard1"/>
</dbReference>
<dbReference type="InterPro" id="IPR051556">
    <property type="entry name" value="N-term/lysine_N-AcTrnsfr"/>
</dbReference>
<dbReference type="InterPro" id="IPR000182">
    <property type="entry name" value="GNAT_dom"/>
</dbReference>
<organism evidence="4 5">
    <name type="scientific">Acetomicrobium flavidum</name>
    <dbReference type="NCBI Taxonomy" id="49896"/>
    <lineage>
        <taxon>Bacteria</taxon>
        <taxon>Thermotogati</taxon>
        <taxon>Synergistota</taxon>
        <taxon>Synergistia</taxon>
        <taxon>Synergistales</taxon>
        <taxon>Acetomicrobiaceae</taxon>
        <taxon>Acetomicrobium</taxon>
    </lineage>
</organism>
<dbReference type="CDD" id="cd04301">
    <property type="entry name" value="NAT_SF"/>
    <property type="match status" value="1"/>
</dbReference>
<keyword evidence="5" id="KW-1185">Reference proteome</keyword>
<evidence type="ECO:0000256" key="1">
    <source>
        <dbReference type="ARBA" id="ARBA00022679"/>
    </source>
</evidence>
<evidence type="ECO:0000313" key="4">
    <source>
        <dbReference type="EMBL" id="SIN65568.1"/>
    </source>
</evidence>
<accession>A0ABY1JCG9</accession>
<dbReference type="PANTHER" id="PTHR42919">
    <property type="entry name" value="N-ALPHA-ACETYLTRANSFERASE"/>
    <property type="match status" value="1"/>
</dbReference>
<evidence type="ECO:0000259" key="3">
    <source>
        <dbReference type="PROSITE" id="PS51186"/>
    </source>
</evidence>
<dbReference type="EMBL" id="FSQZ01000001">
    <property type="protein sequence ID" value="SIN65568.1"/>
    <property type="molecule type" value="Genomic_DNA"/>
</dbReference>
<protein>
    <submittedName>
        <fullName evidence="4">Ribosomal-protein-alanine N-acetyltransferase</fullName>
    </submittedName>
</protein>
<dbReference type="PANTHER" id="PTHR42919:SF8">
    <property type="entry name" value="N-ALPHA-ACETYLTRANSFERASE 50"/>
    <property type="match status" value="1"/>
</dbReference>
<dbReference type="SUPFAM" id="SSF55729">
    <property type="entry name" value="Acyl-CoA N-acyltransferases (Nat)"/>
    <property type="match status" value="1"/>
</dbReference>
<name>A0ABY1JCG9_9BACT</name>
<gene>
    <name evidence="4" type="ORF">SAMN05444368_0780</name>
</gene>
<dbReference type="NCBIfam" id="TIGR01575">
    <property type="entry name" value="rimI"/>
    <property type="match status" value="1"/>
</dbReference>
<dbReference type="RefSeq" id="WP_074199329.1">
    <property type="nucleotide sequence ID" value="NZ_FSQZ01000001.1"/>
</dbReference>
<dbReference type="Proteomes" id="UP000185093">
    <property type="component" value="Unassembled WGS sequence"/>
</dbReference>
<proteinExistence type="predicted"/>
<keyword evidence="1" id="KW-0808">Transferase</keyword>
<evidence type="ECO:0000256" key="2">
    <source>
        <dbReference type="ARBA" id="ARBA00023315"/>
    </source>
</evidence>
<evidence type="ECO:0000313" key="5">
    <source>
        <dbReference type="Proteomes" id="UP000185093"/>
    </source>
</evidence>
<reference evidence="4 5" key="1">
    <citation type="submission" date="2016-11" db="EMBL/GenBank/DDBJ databases">
        <authorList>
            <person name="Varghese N."/>
            <person name="Submissions S."/>
        </authorList>
    </citation>
    <scope>NUCLEOTIDE SEQUENCE [LARGE SCALE GENOMIC DNA]</scope>
    <source>
        <strain evidence="4 5">DSM 20664</strain>
    </source>
</reference>
<comment type="caution">
    <text evidence="4">The sequence shown here is derived from an EMBL/GenBank/DDBJ whole genome shotgun (WGS) entry which is preliminary data.</text>
</comment>
<dbReference type="InterPro" id="IPR016181">
    <property type="entry name" value="Acyl_CoA_acyltransferase"/>
</dbReference>
<dbReference type="Pfam" id="PF00583">
    <property type="entry name" value="Acetyltransf_1"/>
    <property type="match status" value="1"/>
</dbReference>
<dbReference type="Gene3D" id="3.40.630.30">
    <property type="match status" value="1"/>
</dbReference>
<feature type="domain" description="N-acetyltransferase" evidence="3">
    <location>
        <begin position="4"/>
        <end position="149"/>
    </location>
</feature>
<dbReference type="PROSITE" id="PS51186">
    <property type="entry name" value="GNAT"/>
    <property type="match status" value="1"/>
</dbReference>
<sequence length="164" mass="18737">MLLVDIDFCSLADLDDIYAIEEAAHGHPWPYEIIESDLRHKTGQIFYIGARWNRVLCGFGACRREKNSLKIMNLAVHPDFRRNKIGTQLLIAMGEIGIRLGCKRATLEVRITNYAAQLLYEELGFRRIKVIPHYYEDSEDAFLMESPLPFPAISVATKNNGTHL</sequence>